<evidence type="ECO:0000313" key="2">
    <source>
        <dbReference type="Proteomes" id="UP000019804"/>
    </source>
</evidence>
<gene>
    <name evidence="1" type="ORF">EURHEDRAFT_411797</name>
</gene>
<dbReference type="GeneID" id="63696852"/>
<dbReference type="AlphaFoldDB" id="A0A017SFV0"/>
<organism evidence="1 2">
    <name type="scientific">Aspergillus ruber (strain CBS 135680)</name>
    <dbReference type="NCBI Taxonomy" id="1388766"/>
    <lineage>
        <taxon>Eukaryota</taxon>
        <taxon>Fungi</taxon>
        <taxon>Dikarya</taxon>
        <taxon>Ascomycota</taxon>
        <taxon>Pezizomycotina</taxon>
        <taxon>Eurotiomycetes</taxon>
        <taxon>Eurotiomycetidae</taxon>
        <taxon>Eurotiales</taxon>
        <taxon>Aspergillaceae</taxon>
        <taxon>Aspergillus</taxon>
        <taxon>Aspergillus subgen. Aspergillus</taxon>
    </lineage>
</organism>
<accession>A0A017SFV0</accession>
<dbReference type="EMBL" id="KK088421">
    <property type="protein sequence ID" value="EYE95509.1"/>
    <property type="molecule type" value="Genomic_DNA"/>
</dbReference>
<reference evidence="2" key="1">
    <citation type="journal article" date="2014" name="Nat. Commun.">
        <title>Genomic adaptations of the halophilic Dead Sea filamentous fungus Eurotium rubrum.</title>
        <authorList>
            <person name="Kis-Papo T."/>
            <person name="Weig A.R."/>
            <person name="Riley R."/>
            <person name="Persoh D."/>
            <person name="Salamov A."/>
            <person name="Sun H."/>
            <person name="Lipzen A."/>
            <person name="Wasser S.P."/>
            <person name="Rambold G."/>
            <person name="Grigoriev I.V."/>
            <person name="Nevo E."/>
        </authorList>
    </citation>
    <scope>NUCLEOTIDE SEQUENCE [LARGE SCALE GENOMIC DNA]</scope>
    <source>
        <strain evidence="2">CBS 135680</strain>
    </source>
</reference>
<sequence>MAYVSLFLFGCLPTSYQQRQFNHHGAQYTESLASILIPPHGTTIAEHALSPSKSMALVRLVNTGFPFHLNTFNPISCGAMAKSLYTSSMNSSGKSQHRNICISILTPTATLTKTETTTI</sequence>
<dbReference type="Proteomes" id="UP000019804">
    <property type="component" value="Unassembled WGS sequence"/>
</dbReference>
<dbReference type="HOGENOM" id="CLU_2061020_0_0_1"/>
<protein>
    <submittedName>
        <fullName evidence="1">Uncharacterized protein</fullName>
    </submittedName>
</protein>
<keyword evidence="2" id="KW-1185">Reference proteome</keyword>
<proteinExistence type="predicted"/>
<dbReference type="RefSeq" id="XP_040639197.1">
    <property type="nucleotide sequence ID" value="XM_040781728.1"/>
</dbReference>
<evidence type="ECO:0000313" key="1">
    <source>
        <dbReference type="EMBL" id="EYE95509.1"/>
    </source>
</evidence>
<name>A0A017SFV0_ASPRC</name>